<proteinExistence type="predicted"/>
<reference evidence="1" key="1">
    <citation type="submission" date="2020-07" db="EMBL/GenBank/DDBJ databases">
        <title>Multicomponent nature underlies the extraordinary mechanical properties of spider dragline silk.</title>
        <authorList>
            <person name="Kono N."/>
            <person name="Nakamura H."/>
            <person name="Mori M."/>
            <person name="Yoshida Y."/>
            <person name="Ohtoshi R."/>
            <person name="Malay A.D."/>
            <person name="Moran D.A.P."/>
            <person name="Tomita M."/>
            <person name="Numata K."/>
            <person name="Arakawa K."/>
        </authorList>
    </citation>
    <scope>NUCLEOTIDE SEQUENCE</scope>
</reference>
<dbReference type="Proteomes" id="UP000887116">
    <property type="component" value="Unassembled WGS sequence"/>
</dbReference>
<accession>A0A8X6GIA4</accession>
<organism evidence="1 2">
    <name type="scientific">Trichonephila clavata</name>
    <name type="common">Joro spider</name>
    <name type="synonym">Nephila clavata</name>
    <dbReference type="NCBI Taxonomy" id="2740835"/>
    <lineage>
        <taxon>Eukaryota</taxon>
        <taxon>Metazoa</taxon>
        <taxon>Ecdysozoa</taxon>
        <taxon>Arthropoda</taxon>
        <taxon>Chelicerata</taxon>
        <taxon>Arachnida</taxon>
        <taxon>Araneae</taxon>
        <taxon>Araneomorphae</taxon>
        <taxon>Entelegynae</taxon>
        <taxon>Araneoidea</taxon>
        <taxon>Nephilidae</taxon>
        <taxon>Trichonephila</taxon>
    </lineage>
</organism>
<name>A0A8X6GIA4_TRICU</name>
<evidence type="ECO:0000313" key="1">
    <source>
        <dbReference type="EMBL" id="GFR03659.1"/>
    </source>
</evidence>
<gene>
    <name evidence="1" type="ORF">TNCT_91861</name>
</gene>
<dbReference type="EMBL" id="BMAO01005747">
    <property type="protein sequence ID" value="GFR03659.1"/>
    <property type="molecule type" value="Genomic_DNA"/>
</dbReference>
<protein>
    <submittedName>
        <fullName evidence="1">Uncharacterized protein</fullName>
    </submittedName>
</protein>
<evidence type="ECO:0000313" key="2">
    <source>
        <dbReference type="Proteomes" id="UP000887116"/>
    </source>
</evidence>
<dbReference type="AlphaFoldDB" id="A0A8X6GIA4"/>
<keyword evidence="2" id="KW-1185">Reference proteome</keyword>
<comment type="caution">
    <text evidence="1">The sequence shown here is derived from an EMBL/GenBank/DDBJ whole genome shotgun (WGS) entry which is preliminary data.</text>
</comment>
<sequence length="74" mass="8580">MSSHRPWKRSNRVKCPCLTTKDREILQRMRKTNGGALCVCQCSSKCSGMDQEDQERAIVIDDRSWCPDFELESK</sequence>